<evidence type="ECO:0008006" key="3">
    <source>
        <dbReference type="Google" id="ProtNLM"/>
    </source>
</evidence>
<gene>
    <name evidence="1" type="ORF">H5P28_06365</name>
</gene>
<comment type="caution">
    <text evidence="1">The sequence shown here is derived from an EMBL/GenBank/DDBJ whole genome shotgun (WGS) entry which is preliminary data.</text>
</comment>
<dbReference type="EMBL" id="JACHVB010000019">
    <property type="protein sequence ID" value="MBC2593881.1"/>
    <property type="molecule type" value="Genomic_DNA"/>
</dbReference>
<keyword evidence="2" id="KW-1185">Reference proteome</keyword>
<dbReference type="AlphaFoldDB" id="A0A842HEZ1"/>
<sequence>MKTISSPPAPRTSASGFALVMAMVLMGFLLLLTVSLSSLVNMELHATTQKREMQQARANALLGLSVAVGQLQKYAGPDQRVTAAASILETSDTNVGVTHPHWVGIWASADEDFVPQTLEHYTASGQKDSSGIEQAALTWLVSGNHDGTVTYSPHSATGTDEVTLMGEGSATDINDYVTAPLVSVPGESGLSVNRYAYWISDEGLKGNLAFNGEPASTLTAAEYQNYPLKSGSAVLKSGNTTTGDALFADLAPYADRLADLGQLDFVSTDSNVSKTLPHDATVWSYGVLSNVKNGGLRKDLADYTQLPDGPIFTDGPDWRHVKAFLGLANEVTTATDGSATIGHSPYYPNEGNEDKYHPGMYPIPVRLGTYMDAAFIDNGDGTYGIRMYFYPVIALWNPYDIALAPAQYKFAQWSGYDNSNLEFAVGRWDGTDHWEHMPMLIRKEDGSIAPESNPKSYVISNTRLTSSSASQFRMYYMVDESTGLQPGEVKVYTAPGLSSFSNNTQANILEEGFRPGAGFYLDMSPPSGSDYLSPYRFEVTSSDPIDTWLVDLGLKYTSGLGGDFLNEWWYMSTDATKTLITITGLNRAGLAYSFPSNTSNWAIEDDGRPRAFRPTVRTASDTDLMPNGSILGEYAIDQVDDFPAYAFIYELKQAFNDQNTDDQNRRRRWLANYNPRAPKLQQYLALADDIRTVNQSYIGQMRGRGYDINDSQSDLYYSPTVFGAGNKRMRFGYSYTDGGERTILFHIPRPNTPVPGVGILMHMNIAGFYGHNTGKFTPTNITPAYAIGNSYADPRLPKGELERTDAVSSNSFTHHDYSYKLNDALWDRFFSSTDLFGGNGPHDPRFISYPNADTIPAYTASERPYDNAAAKLIQQGTFNINSTSEKAWQMLLGSTFGTSVQTDDGDVELIPDRAQYLRSGLAFGSVFDGSDETDADAYEGFRGLTDEEIILLSREIVKEVKHRGPFTSLAQFVNRSSDDNAPDAHQLMGALQAAIDASTINEGFQQSVSAADASAQDPISTYPNADALYGSVGANTPGYLSQADLLSKVGNMLNARSDTFIIRVCGETRGLNGQSVTARAYCEAVVQRVPDYLYPDEDEATAFPPTYEDNKSFGRRFVIRSFRWLSQDDV</sequence>
<dbReference type="RefSeq" id="WP_185674871.1">
    <property type="nucleotide sequence ID" value="NZ_JACHVB010000019.1"/>
</dbReference>
<dbReference type="Proteomes" id="UP000546464">
    <property type="component" value="Unassembled WGS sequence"/>
</dbReference>
<organism evidence="1 2">
    <name type="scientific">Ruficoccus amylovorans</name>
    <dbReference type="NCBI Taxonomy" id="1804625"/>
    <lineage>
        <taxon>Bacteria</taxon>
        <taxon>Pseudomonadati</taxon>
        <taxon>Verrucomicrobiota</taxon>
        <taxon>Opitutia</taxon>
        <taxon>Puniceicoccales</taxon>
        <taxon>Cerasicoccaceae</taxon>
        <taxon>Ruficoccus</taxon>
    </lineage>
</organism>
<reference evidence="1 2" key="1">
    <citation type="submission" date="2020-07" db="EMBL/GenBank/DDBJ databases">
        <authorList>
            <person name="Feng X."/>
        </authorList>
    </citation>
    <scope>NUCLEOTIDE SEQUENCE [LARGE SCALE GENOMIC DNA]</scope>
    <source>
        <strain evidence="1 2">JCM31066</strain>
    </source>
</reference>
<accession>A0A842HEZ1</accession>
<evidence type="ECO:0000313" key="1">
    <source>
        <dbReference type="EMBL" id="MBC2593881.1"/>
    </source>
</evidence>
<name>A0A842HEZ1_9BACT</name>
<protein>
    <recommendedName>
        <fullName evidence="3">Verru_Chthon cassette protein A</fullName>
    </recommendedName>
</protein>
<proteinExistence type="predicted"/>
<evidence type="ECO:0000313" key="2">
    <source>
        <dbReference type="Proteomes" id="UP000546464"/>
    </source>
</evidence>